<proteinExistence type="predicted"/>
<protein>
    <submittedName>
        <fullName evidence="2">Universal stress protein</fullName>
    </submittedName>
</protein>
<evidence type="ECO:0000313" key="3">
    <source>
        <dbReference type="Proteomes" id="UP001596432"/>
    </source>
</evidence>
<dbReference type="Proteomes" id="UP001596432">
    <property type="component" value="Unassembled WGS sequence"/>
</dbReference>
<organism evidence="2 3">
    <name type="scientific">Halosimplex aquaticum</name>
    <dbReference type="NCBI Taxonomy" id="3026162"/>
    <lineage>
        <taxon>Archaea</taxon>
        <taxon>Methanobacteriati</taxon>
        <taxon>Methanobacteriota</taxon>
        <taxon>Stenosarchaea group</taxon>
        <taxon>Halobacteria</taxon>
        <taxon>Halobacteriales</taxon>
        <taxon>Haloarculaceae</taxon>
        <taxon>Halosimplex</taxon>
    </lineage>
</organism>
<evidence type="ECO:0000259" key="1">
    <source>
        <dbReference type="Pfam" id="PF00582"/>
    </source>
</evidence>
<name>A0ABD5YBC3_9EURY</name>
<dbReference type="RefSeq" id="WP_274322690.1">
    <property type="nucleotide sequence ID" value="NZ_CP118158.1"/>
</dbReference>
<dbReference type="EMBL" id="JBHTAS010000001">
    <property type="protein sequence ID" value="MFC7141609.1"/>
    <property type="molecule type" value="Genomic_DNA"/>
</dbReference>
<dbReference type="InterPro" id="IPR006016">
    <property type="entry name" value="UspA"/>
</dbReference>
<dbReference type="InterPro" id="IPR014729">
    <property type="entry name" value="Rossmann-like_a/b/a_fold"/>
</dbReference>
<keyword evidence="3" id="KW-1185">Reference proteome</keyword>
<dbReference type="GeneID" id="78821927"/>
<reference evidence="2 3" key="1">
    <citation type="journal article" date="2019" name="Int. J. Syst. Evol. Microbiol.">
        <title>The Global Catalogue of Microorganisms (GCM) 10K type strain sequencing project: providing services to taxonomists for standard genome sequencing and annotation.</title>
        <authorList>
            <consortium name="The Broad Institute Genomics Platform"/>
            <consortium name="The Broad Institute Genome Sequencing Center for Infectious Disease"/>
            <person name="Wu L."/>
            <person name="Ma J."/>
        </authorList>
    </citation>
    <scope>NUCLEOTIDE SEQUENCE [LARGE SCALE GENOMIC DNA]</scope>
    <source>
        <strain evidence="2 3">XZYJT29</strain>
    </source>
</reference>
<feature type="domain" description="UspA" evidence="1">
    <location>
        <begin position="1"/>
        <end position="134"/>
    </location>
</feature>
<comment type="caution">
    <text evidence="2">The sequence shown here is derived from an EMBL/GenBank/DDBJ whole genome shotgun (WGS) entry which is preliminary data.</text>
</comment>
<dbReference type="Gene3D" id="3.40.50.620">
    <property type="entry name" value="HUPs"/>
    <property type="match status" value="1"/>
</dbReference>
<dbReference type="Pfam" id="PF00582">
    <property type="entry name" value="Usp"/>
    <property type="match status" value="1"/>
</dbReference>
<accession>A0ABD5YBC3</accession>
<dbReference type="AlphaFoldDB" id="A0ABD5YBC3"/>
<sequence length="142" mass="15158">MTDRILLSLDERTSEGTGGTAAAIDRALDMAERSGGVVHALYVVDTGRYGEPALSSAEVLVGDAEDAGRDLLSTVDARGRERDVVVRTRCCHGRPNEELPAYASEIDADAVVLAGRRRPGRVRRELERTADTVVTPGAVVGR</sequence>
<dbReference type="CDD" id="cd00293">
    <property type="entry name" value="USP-like"/>
    <property type="match status" value="1"/>
</dbReference>
<evidence type="ECO:0000313" key="2">
    <source>
        <dbReference type="EMBL" id="MFC7141609.1"/>
    </source>
</evidence>
<gene>
    <name evidence="2" type="ORF">ACFQMA_17445</name>
</gene>
<dbReference type="SUPFAM" id="SSF52402">
    <property type="entry name" value="Adenine nucleotide alpha hydrolases-like"/>
    <property type="match status" value="1"/>
</dbReference>